<feature type="region of interest" description="Disordered" evidence="4">
    <location>
        <begin position="204"/>
        <end position="254"/>
    </location>
</feature>
<dbReference type="Gene3D" id="3.80.10.10">
    <property type="entry name" value="Ribonuclease Inhibitor"/>
    <property type="match status" value="1"/>
</dbReference>
<evidence type="ECO:0000313" key="5">
    <source>
        <dbReference type="EMBL" id="CAD2220818.1"/>
    </source>
</evidence>
<keyword evidence="6" id="KW-1185">Reference proteome</keyword>
<feature type="compositionally biased region" description="Acidic residues" evidence="4">
    <location>
        <begin position="217"/>
        <end position="236"/>
    </location>
</feature>
<evidence type="ECO:0000256" key="2">
    <source>
        <dbReference type="ARBA" id="ARBA00022737"/>
    </source>
</evidence>
<protein>
    <recommendedName>
        <fullName evidence="7">Leucine Rich repeat</fullName>
    </recommendedName>
</protein>
<dbReference type="InterPro" id="IPR045081">
    <property type="entry name" value="AN32"/>
</dbReference>
<dbReference type="SUPFAM" id="SSF52058">
    <property type="entry name" value="L domain-like"/>
    <property type="match status" value="1"/>
</dbReference>
<dbReference type="GO" id="GO:0042393">
    <property type="term" value="F:histone binding"/>
    <property type="evidence" value="ECO:0007669"/>
    <property type="project" value="TreeGrafter"/>
</dbReference>
<evidence type="ECO:0000313" key="6">
    <source>
        <dbReference type="Proteomes" id="UP000515908"/>
    </source>
</evidence>
<dbReference type="AlphaFoldDB" id="A0A7G2CLU5"/>
<accession>A0A7G2CLU5</accession>
<dbReference type="Proteomes" id="UP000515908">
    <property type="component" value="Chromosome 18"/>
</dbReference>
<organism evidence="5 6">
    <name type="scientific">Angomonas deanei</name>
    <dbReference type="NCBI Taxonomy" id="59799"/>
    <lineage>
        <taxon>Eukaryota</taxon>
        <taxon>Discoba</taxon>
        <taxon>Euglenozoa</taxon>
        <taxon>Kinetoplastea</taxon>
        <taxon>Metakinetoplastina</taxon>
        <taxon>Trypanosomatida</taxon>
        <taxon>Trypanosomatidae</taxon>
        <taxon>Strigomonadinae</taxon>
        <taxon>Angomonas</taxon>
    </lineage>
</organism>
<comment type="similarity">
    <text evidence="3">Belongs to the ANP32 family.</text>
</comment>
<evidence type="ECO:0008006" key="7">
    <source>
        <dbReference type="Google" id="ProtNLM"/>
    </source>
</evidence>
<dbReference type="InterPro" id="IPR032675">
    <property type="entry name" value="LRR_dom_sf"/>
</dbReference>
<sequence>MTNRKPENILNNNFFLGVSGPSSFFEFSFFHRASLSSLFTSIAVHNDPNLPDMEILRKTAALRVQKQTDGVEPEEVKEISLSGVPFLEELIAPFSNLTTLTIIGMKPMLRSLHLACLGTCPLKRLDVSDNAITIAEDLPSCPTLTVILMPNNKLQTLAELEKMAKSFVHLEVLDILDNDVNTPSHFQKCFELFPKLSVLNSQTKDGEEVEYNMSDDSSSEDEDDEGEEEEEDEETTASESASEGEPAEKRFKPE</sequence>
<evidence type="ECO:0000256" key="1">
    <source>
        <dbReference type="ARBA" id="ARBA00022614"/>
    </source>
</evidence>
<dbReference type="PANTHER" id="PTHR11375:SF0">
    <property type="entry name" value="ACIDIC LEUCINE-RICH NUCLEAR PHOSPHOPROTEIN 32 FAMILY MEMBER A"/>
    <property type="match status" value="1"/>
</dbReference>
<name>A0A7G2CLU5_9TRYP</name>
<keyword evidence="1" id="KW-0433">Leucine-rich repeat</keyword>
<proteinExistence type="inferred from homology"/>
<dbReference type="PANTHER" id="PTHR11375">
    <property type="entry name" value="ACIDIC LEUCINE-RICH NUCLEAR PHOSPHOPROTEIN 32"/>
    <property type="match status" value="1"/>
</dbReference>
<dbReference type="EMBL" id="LR877162">
    <property type="protein sequence ID" value="CAD2220818.1"/>
    <property type="molecule type" value="Genomic_DNA"/>
</dbReference>
<gene>
    <name evidence="5" type="ORF">ADEAN_000834100</name>
</gene>
<keyword evidence="2" id="KW-0677">Repeat</keyword>
<dbReference type="GO" id="GO:0005634">
    <property type="term" value="C:nucleus"/>
    <property type="evidence" value="ECO:0007669"/>
    <property type="project" value="TreeGrafter"/>
</dbReference>
<reference evidence="5 6" key="1">
    <citation type="submission" date="2020-08" db="EMBL/GenBank/DDBJ databases">
        <authorList>
            <person name="Newling K."/>
            <person name="Davey J."/>
            <person name="Forrester S."/>
        </authorList>
    </citation>
    <scope>NUCLEOTIDE SEQUENCE [LARGE SCALE GENOMIC DNA]</scope>
    <source>
        <strain evidence="6">Crithidia deanei Carvalho (ATCC PRA-265)</strain>
    </source>
</reference>
<evidence type="ECO:0000256" key="4">
    <source>
        <dbReference type="SAM" id="MobiDB-lite"/>
    </source>
</evidence>
<evidence type="ECO:0000256" key="3">
    <source>
        <dbReference type="ARBA" id="ARBA00025777"/>
    </source>
</evidence>
<dbReference type="VEuPathDB" id="TriTrypDB:ADEAN_000834100"/>
<dbReference type="OrthoDB" id="266138at2759"/>